<dbReference type="HOGENOM" id="CLU_102918_0_0_14"/>
<reference evidence="1 3" key="1">
    <citation type="journal article" date="2012" name="J. Bacteriol.">
        <title>Genome Sequence of "Candidatus Mycoplasma haemolamae" Strain Purdue, a Red Blood Cell Pathogen of Alpacas (Vicugna pacos) and Llamas (Lama glama).</title>
        <authorList>
            <person name="Guimaraes A.M."/>
            <person name="Toth B."/>
            <person name="Santos A.P."/>
            <person name="do Nascimento N.C."/>
            <person name="Kritchevsky J.E."/>
            <person name="Messick J.B."/>
        </authorList>
    </citation>
    <scope>NUCLEOTIDE SEQUENCE [LARGE SCALE GENOMIC DNA]</scope>
    <source>
        <strain evidence="1 3">Purdue</strain>
    </source>
</reference>
<name>I7C6V5_MYCHA</name>
<dbReference type="OrthoDB" id="401169at2"/>
<dbReference type="PATRIC" id="fig|1212765.3.peg.784"/>
<reference evidence="1" key="3">
    <citation type="submission" date="2012-07" db="EMBL/GenBank/DDBJ databases">
        <authorList>
            <person name="Guimaraes A.M.S."/>
            <person name="Toth B."/>
            <person name="Santos A.P."/>
            <person name="Nascimento N.C."/>
            <person name="Sojka J.E."/>
            <person name="Messick J.B."/>
        </authorList>
    </citation>
    <scope>NUCLEOTIDE SEQUENCE</scope>
    <source>
        <strain evidence="1">Purdue</strain>
    </source>
</reference>
<dbReference type="EMBL" id="CP003731">
    <property type="protein sequence ID" value="AFO52287.1"/>
    <property type="molecule type" value="Genomic_DNA"/>
</dbReference>
<dbReference type="AlphaFoldDB" id="I7C6V5"/>
<dbReference type="Proteomes" id="UP000006502">
    <property type="component" value="Chromosome"/>
</dbReference>
<dbReference type="KEGG" id="mhl:MHLP_03535"/>
<organism evidence="1 3">
    <name type="scientific">Mycoplasma haematolamae (strain Purdue)</name>
    <dbReference type="NCBI Taxonomy" id="1212765"/>
    <lineage>
        <taxon>Bacteria</taxon>
        <taxon>Bacillati</taxon>
        <taxon>Mycoplasmatota</taxon>
        <taxon>Mollicutes</taxon>
        <taxon>Mycoplasmataceae</taxon>
        <taxon>Mycoplasma</taxon>
    </lineage>
</organism>
<accession>I7C6V5</accession>
<sequence>MIEGNKDIAKGMPLKLEKILELQNKSSLEEAWSALPGIIDELVKFQKTEIKLVQGYASKAGVKFAREAWKKVWTPGDKVDSPVSLVVNALRNREFSKVCSEEFKGKNSSMTEFFKDECDKTIQVDGDSAQRIKVVDVLKSAYESGGGIFSSSTWNVAKKGVRGGWARQASVESSNTKSDLKSKGYSNGLVAEQCPQLGFGLGNLDFFSATANKKVCERILEAAFGPTVSDKRYCL</sequence>
<proteinExistence type="predicted"/>
<protein>
    <submittedName>
        <fullName evidence="1">Uncharacterized protein</fullName>
    </submittedName>
</protein>
<keyword evidence="3" id="KW-1185">Reference proteome</keyword>
<reference evidence="3" key="2">
    <citation type="submission" date="2012-07" db="EMBL/GenBank/DDBJ databases">
        <title>Complete genome sequence of 'Candidatus Mycoplasma haemolamae'.</title>
        <authorList>
            <person name="Guimaraes A.M.S."/>
            <person name="Toth B."/>
            <person name="Santos A.P."/>
            <person name="Nascimento N.C."/>
            <person name="Sojka J.E."/>
            <person name="Messick J.B."/>
        </authorList>
    </citation>
    <scope>NUCLEOTIDE SEQUENCE [LARGE SCALE GENOMIC DNA]</scope>
    <source>
        <strain evidence="3">Purdue</strain>
    </source>
</reference>
<dbReference type="KEGG" id="mhl:MHLP_03485"/>
<dbReference type="EMBL" id="CP003731">
    <property type="protein sequence ID" value="AFO52277.1"/>
    <property type="molecule type" value="Genomic_DNA"/>
</dbReference>
<evidence type="ECO:0000313" key="1">
    <source>
        <dbReference type="EMBL" id="AFO52277.1"/>
    </source>
</evidence>
<gene>
    <name evidence="1" type="ordered locus">MHLP_03485</name>
    <name evidence="2" type="ordered locus">MHLP_03535</name>
</gene>
<evidence type="ECO:0000313" key="2">
    <source>
        <dbReference type="EMBL" id="AFO52287.1"/>
    </source>
</evidence>
<evidence type="ECO:0000313" key="3">
    <source>
        <dbReference type="Proteomes" id="UP000006502"/>
    </source>
</evidence>